<gene>
    <name evidence="1" type="ORF">E1809_25665</name>
</gene>
<organism evidence="1 2">
    <name type="scientific">Arthrobacter terricola</name>
    <dbReference type="NCBI Taxonomy" id="2547396"/>
    <lineage>
        <taxon>Bacteria</taxon>
        <taxon>Bacillati</taxon>
        <taxon>Actinomycetota</taxon>
        <taxon>Actinomycetes</taxon>
        <taxon>Micrococcales</taxon>
        <taxon>Micrococcaceae</taxon>
        <taxon>Arthrobacter</taxon>
    </lineage>
</organism>
<reference evidence="1 2" key="1">
    <citation type="submission" date="2019-03" db="EMBL/GenBank/DDBJ databases">
        <title>Whole genome sequence of Arthrobacter sp JH1-1.</title>
        <authorList>
            <person name="Trinh H.N."/>
        </authorList>
    </citation>
    <scope>NUCLEOTIDE SEQUENCE [LARGE SCALE GENOMIC DNA]</scope>
    <source>
        <strain evidence="1 2">JH1-1</strain>
    </source>
</reference>
<protein>
    <submittedName>
        <fullName evidence="1">Uncharacterized protein</fullName>
    </submittedName>
</protein>
<proteinExistence type="predicted"/>
<name>A0A4R5K672_9MICC</name>
<dbReference type="OrthoDB" id="4952017at2"/>
<sequence>MVAHARDVDRALNSAVRELQTLAMVHGVEGILATKHAPGRFTLELSRDVPYGYTLETHADTHHKRPVQTGN</sequence>
<dbReference type="AlphaFoldDB" id="A0A4R5K672"/>
<dbReference type="Proteomes" id="UP000295511">
    <property type="component" value="Unassembled WGS sequence"/>
</dbReference>
<evidence type="ECO:0000313" key="2">
    <source>
        <dbReference type="Proteomes" id="UP000295511"/>
    </source>
</evidence>
<keyword evidence="2" id="KW-1185">Reference proteome</keyword>
<evidence type="ECO:0000313" key="1">
    <source>
        <dbReference type="EMBL" id="TDF86443.1"/>
    </source>
</evidence>
<dbReference type="EMBL" id="SMRU01000062">
    <property type="protein sequence ID" value="TDF86443.1"/>
    <property type="molecule type" value="Genomic_DNA"/>
</dbReference>
<comment type="caution">
    <text evidence="1">The sequence shown here is derived from an EMBL/GenBank/DDBJ whole genome shotgun (WGS) entry which is preliminary data.</text>
</comment>
<accession>A0A4R5K672</accession>